<accession>A0A1X2YR96</accession>
<proteinExistence type="predicted"/>
<name>A0A1X2YR96_BIFAD</name>
<keyword evidence="3" id="KW-0238">DNA-binding</keyword>
<dbReference type="CDD" id="cd00093">
    <property type="entry name" value="HTH_XRE"/>
    <property type="match status" value="1"/>
</dbReference>
<feature type="region of interest" description="Disordered" evidence="1">
    <location>
        <begin position="194"/>
        <end position="220"/>
    </location>
</feature>
<evidence type="ECO:0000313" key="4">
    <source>
        <dbReference type="Proteomes" id="UP000193377"/>
    </source>
</evidence>
<dbReference type="PROSITE" id="PS50943">
    <property type="entry name" value="HTH_CROC1"/>
    <property type="match status" value="1"/>
</dbReference>
<gene>
    <name evidence="3" type="ORF">B0487_2177</name>
</gene>
<dbReference type="Pfam" id="PF01381">
    <property type="entry name" value="HTH_3"/>
    <property type="match status" value="1"/>
</dbReference>
<dbReference type="Proteomes" id="UP000193377">
    <property type="component" value="Unassembled WGS sequence"/>
</dbReference>
<protein>
    <submittedName>
        <fullName evidence="3">DNA-binding protein</fullName>
    </submittedName>
</protein>
<dbReference type="EMBL" id="LNKD01000008">
    <property type="protein sequence ID" value="OSG84690.1"/>
    <property type="molecule type" value="Genomic_DNA"/>
</dbReference>
<dbReference type="InterPro" id="IPR001387">
    <property type="entry name" value="Cro/C1-type_HTH"/>
</dbReference>
<dbReference type="Gene3D" id="1.10.260.40">
    <property type="entry name" value="lambda repressor-like DNA-binding domains"/>
    <property type="match status" value="1"/>
</dbReference>
<reference evidence="3 4" key="1">
    <citation type="journal article" date="2016" name="Sci. Rep.">
        <title>Evaluation of genetic diversity among strains of the human gut commensal Bifidobacterium adolescentis.</title>
        <authorList>
            <person name="Duranti S."/>
            <person name="Milani C."/>
            <person name="Lugli G.A."/>
            <person name="Mancabelli L."/>
            <person name="Turroni F."/>
            <person name="Ferrario C."/>
            <person name="Mangifesta M."/>
            <person name="Viappiani A."/>
            <person name="Sanchez B."/>
            <person name="Margolles A."/>
            <person name="van Sinderen D."/>
            <person name="Ventura M."/>
        </authorList>
    </citation>
    <scope>NUCLEOTIDE SEQUENCE [LARGE SCALE GENOMIC DNA]</scope>
    <source>
        <strain evidence="3 4">487B</strain>
    </source>
</reference>
<evidence type="ECO:0000256" key="1">
    <source>
        <dbReference type="SAM" id="MobiDB-lite"/>
    </source>
</evidence>
<feature type="domain" description="HTH cro/C1-type" evidence="2">
    <location>
        <begin position="6"/>
        <end position="37"/>
    </location>
</feature>
<dbReference type="GO" id="GO:0003677">
    <property type="term" value="F:DNA binding"/>
    <property type="evidence" value="ECO:0007669"/>
    <property type="project" value="UniProtKB-KW"/>
</dbReference>
<sequence>MGNISLRNLRIQAGKTQAETAEVLDVSTSTYKRWEKNPLEMPHGMWLETVQYLEMSAQIRKKTKMATDYGHSEVVFDEPMTDEEEERNRASYTVPIPDSLTNSFEPSQPITDKQFLDWEIRHIEPYPGYAEEYAAWQDAWEEIDRAQAEADGNPYNYVDNMKLQPEFDPQTGEPIDYEEPVVFQNAETNKVEVHLPDEDAVKADAEARGEDTSITGDEEE</sequence>
<feature type="compositionally biased region" description="Basic and acidic residues" evidence="1">
    <location>
        <begin position="194"/>
        <end position="211"/>
    </location>
</feature>
<comment type="caution">
    <text evidence="3">The sequence shown here is derived from an EMBL/GenBank/DDBJ whole genome shotgun (WGS) entry which is preliminary data.</text>
</comment>
<evidence type="ECO:0000313" key="3">
    <source>
        <dbReference type="EMBL" id="OSG84690.1"/>
    </source>
</evidence>
<organism evidence="3 4">
    <name type="scientific">Bifidobacterium adolescentis</name>
    <dbReference type="NCBI Taxonomy" id="1680"/>
    <lineage>
        <taxon>Bacteria</taxon>
        <taxon>Bacillati</taxon>
        <taxon>Actinomycetota</taxon>
        <taxon>Actinomycetes</taxon>
        <taxon>Bifidobacteriales</taxon>
        <taxon>Bifidobacteriaceae</taxon>
        <taxon>Bifidobacterium</taxon>
    </lineage>
</organism>
<dbReference type="AlphaFoldDB" id="A0A1X2YR96"/>
<evidence type="ECO:0000259" key="2">
    <source>
        <dbReference type="PROSITE" id="PS50943"/>
    </source>
</evidence>
<dbReference type="InterPro" id="IPR010982">
    <property type="entry name" value="Lambda_DNA-bd_dom_sf"/>
</dbReference>
<dbReference type="SUPFAM" id="SSF47413">
    <property type="entry name" value="lambda repressor-like DNA-binding domains"/>
    <property type="match status" value="1"/>
</dbReference>